<dbReference type="GeneID" id="63748426"/>
<keyword evidence="2" id="KW-0472">Membrane</keyword>
<dbReference type="AlphaFoldDB" id="A0A1L9RTG8"/>
<organism evidence="3 4">
    <name type="scientific">Aspergillus wentii DTO 134E9</name>
    <dbReference type="NCBI Taxonomy" id="1073089"/>
    <lineage>
        <taxon>Eukaryota</taxon>
        <taxon>Fungi</taxon>
        <taxon>Dikarya</taxon>
        <taxon>Ascomycota</taxon>
        <taxon>Pezizomycotina</taxon>
        <taxon>Eurotiomycetes</taxon>
        <taxon>Eurotiomycetidae</taxon>
        <taxon>Eurotiales</taxon>
        <taxon>Aspergillaceae</taxon>
        <taxon>Aspergillus</taxon>
        <taxon>Aspergillus subgen. Cremei</taxon>
    </lineage>
</organism>
<reference evidence="4" key="1">
    <citation type="journal article" date="2017" name="Genome Biol.">
        <title>Comparative genomics reveals high biological diversity and specific adaptations in the industrially and medically important fungal genus Aspergillus.</title>
        <authorList>
            <person name="de Vries R.P."/>
            <person name="Riley R."/>
            <person name="Wiebenga A."/>
            <person name="Aguilar-Osorio G."/>
            <person name="Amillis S."/>
            <person name="Uchima C.A."/>
            <person name="Anderluh G."/>
            <person name="Asadollahi M."/>
            <person name="Askin M."/>
            <person name="Barry K."/>
            <person name="Battaglia E."/>
            <person name="Bayram O."/>
            <person name="Benocci T."/>
            <person name="Braus-Stromeyer S.A."/>
            <person name="Caldana C."/>
            <person name="Canovas D."/>
            <person name="Cerqueira G.C."/>
            <person name="Chen F."/>
            <person name="Chen W."/>
            <person name="Choi C."/>
            <person name="Clum A."/>
            <person name="Dos Santos R.A."/>
            <person name="Damasio A.R."/>
            <person name="Diallinas G."/>
            <person name="Emri T."/>
            <person name="Fekete E."/>
            <person name="Flipphi M."/>
            <person name="Freyberg S."/>
            <person name="Gallo A."/>
            <person name="Gournas C."/>
            <person name="Habgood R."/>
            <person name="Hainaut M."/>
            <person name="Harispe M.L."/>
            <person name="Henrissat B."/>
            <person name="Hilden K.S."/>
            <person name="Hope R."/>
            <person name="Hossain A."/>
            <person name="Karabika E."/>
            <person name="Karaffa L."/>
            <person name="Karanyi Z."/>
            <person name="Krasevec N."/>
            <person name="Kuo A."/>
            <person name="Kusch H."/>
            <person name="LaButti K."/>
            <person name="Lagendijk E.L."/>
            <person name="Lapidus A."/>
            <person name="Levasseur A."/>
            <person name="Lindquist E."/>
            <person name="Lipzen A."/>
            <person name="Logrieco A.F."/>
            <person name="MacCabe A."/>
            <person name="Maekelae M.R."/>
            <person name="Malavazi I."/>
            <person name="Melin P."/>
            <person name="Meyer V."/>
            <person name="Mielnichuk N."/>
            <person name="Miskei M."/>
            <person name="Molnar A.P."/>
            <person name="Mule G."/>
            <person name="Ngan C.Y."/>
            <person name="Orejas M."/>
            <person name="Orosz E."/>
            <person name="Ouedraogo J.P."/>
            <person name="Overkamp K.M."/>
            <person name="Park H.-S."/>
            <person name="Perrone G."/>
            <person name="Piumi F."/>
            <person name="Punt P.J."/>
            <person name="Ram A.F."/>
            <person name="Ramon A."/>
            <person name="Rauscher S."/>
            <person name="Record E."/>
            <person name="Riano-Pachon D.M."/>
            <person name="Robert V."/>
            <person name="Roehrig J."/>
            <person name="Ruller R."/>
            <person name="Salamov A."/>
            <person name="Salih N.S."/>
            <person name="Samson R.A."/>
            <person name="Sandor E."/>
            <person name="Sanguinetti M."/>
            <person name="Schuetze T."/>
            <person name="Sepcic K."/>
            <person name="Shelest E."/>
            <person name="Sherlock G."/>
            <person name="Sophianopoulou V."/>
            <person name="Squina F.M."/>
            <person name="Sun H."/>
            <person name="Susca A."/>
            <person name="Todd R.B."/>
            <person name="Tsang A."/>
            <person name="Unkles S.E."/>
            <person name="van de Wiele N."/>
            <person name="van Rossen-Uffink D."/>
            <person name="Oliveira J.V."/>
            <person name="Vesth T.C."/>
            <person name="Visser J."/>
            <person name="Yu J.-H."/>
            <person name="Zhou M."/>
            <person name="Andersen M.R."/>
            <person name="Archer D.B."/>
            <person name="Baker S.E."/>
            <person name="Benoit I."/>
            <person name="Brakhage A.A."/>
            <person name="Braus G.H."/>
            <person name="Fischer R."/>
            <person name="Frisvad J.C."/>
            <person name="Goldman G.H."/>
            <person name="Houbraken J."/>
            <person name="Oakley B."/>
            <person name="Pocsi I."/>
            <person name="Scazzocchio C."/>
            <person name="Seiboth B."/>
            <person name="vanKuyk P.A."/>
            <person name="Wortman J."/>
            <person name="Dyer P.S."/>
            <person name="Grigoriev I.V."/>
        </authorList>
    </citation>
    <scope>NUCLEOTIDE SEQUENCE [LARGE SCALE GENOMIC DNA]</scope>
    <source>
        <strain evidence="4">DTO 134E9</strain>
    </source>
</reference>
<keyword evidence="4" id="KW-1185">Reference proteome</keyword>
<evidence type="ECO:0000313" key="3">
    <source>
        <dbReference type="EMBL" id="OJJ38220.1"/>
    </source>
</evidence>
<keyword evidence="2" id="KW-1133">Transmembrane helix</keyword>
<sequence length="226" mass="24715">MHDRADMVAENSFLFIPVALWLIYDGMTGIEEVIHDGLILKLSSSAMCYNALGSYQNHHHHLSTLHRLWCQTREGPNDMQAEACHVKGQGPDSSTRRPGPIRSPAKTLRPHLICLALACLRPLDARSSSSRTERGETAREPVSGFNPREKATKKGRHGRCIIEVLAGLAGLAAWLLGGLTAWCSLHEPTSLMTICGGGLLANVAVYNLGYYYPGNLSLMEGERLKG</sequence>
<evidence type="ECO:0000313" key="4">
    <source>
        <dbReference type="Proteomes" id="UP000184383"/>
    </source>
</evidence>
<dbReference type="EMBL" id="KV878210">
    <property type="protein sequence ID" value="OJJ38220.1"/>
    <property type="molecule type" value="Genomic_DNA"/>
</dbReference>
<proteinExistence type="predicted"/>
<gene>
    <name evidence="3" type="ORF">ASPWEDRAFT_24177</name>
</gene>
<feature type="transmembrane region" description="Helical" evidence="2">
    <location>
        <begin position="160"/>
        <end position="179"/>
    </location>
</feature>
<feature type="region of interest" description="Disordered" evidence="1">
    <location>
        <begin position="128"/>
        <end position="151"/>
    </location>
</feature>
<dbReference type="Proteomes" id="UP000184383">
    <property type="component" value="Unassembled WGS sequence"/>
</dbReference>
<dbReference type="VEuPathDB" id="FungiDB:ASPWEDRAFT_24177"/>
<evidence type="ECO:0000256" key="1">
    <source>
        <dbReference type="SAM" id="MobiDB-lite"/>
    </source>
</evidence>
<keyword evidence="2" id="KW-0812">Transmembrane</keyword>
<feature type="transmembrane region" description="Helical" evidence="2">
    <location>
        <begin position="191"/>
        <end position="213"/>
    </location>
</feature>
<evidence type="ECO:0000256" key="2">
    <source>
        <dbReference type="SAM" id="Phobius"/>
    </source>
</evidence>
<protein>
    <submittedName>
        <fullName evidence="3">Uncharacterized protein</fullName>
    </submittedName>
</protein>
<dbReference type="RefSeq" id="XP_040691896.1">
    <property type="nucleotide sequence ID" value="XM_040832578.1"/>
</dbReference>
<accession>A0A1L9RTG8</accession>
<name>A0A1L9RTG8_ASPWE</name>